<dbReference type="PANTHER" id="PTHR30538">
    <property type="entry name" value="LYSINE 2,3-AMINOMUTASE-RELATED"/>
    <property type="match status" value="1"/>
</dbReference>
<keyword evidence="6 11" id="KW-0479">Metal-binding</keyword>
<evidence type="ECO:0000313" key="16">
    <source>
        <dbReference type="Proteomes" id="UP000287168"/>
    </source>
</evidence>
<feature type="domain" description="Radical SAM core" evidence="14">
    <location>
        <begin position="86"/>
        <end position="306"/>
    </location>
</feature>
<feature type="compositionally biased region" description="Polar residues" evidence="13">
    <location>
        <begin position="1"/>
        <end position="10"/>
    </location>
</feature>
<keyword evidence="10" id="KW-0413">Isomerase</keyword>
<evidence type="ECO:0000259" key="14">
    <source>
        <dbReference type="PROSITE" id="PS51918"/>
    </source>
</evidence>
<dbReference type="GO" id="GO:0051539">
    <property type="term" value="F:4 iron, 4 sulfur cluster binding"/>
    <property type="evidence" value="ECO:0007669"/>
    <property type="project" value="UniProtKB-KW"/>
</dbReference>
<dbReference type="NCBIfam" id="TIGR03822">
    <property type="entry name" value="AblA_like_2"/>
    <property type="match status" value="1"/>
</dbReference>
<dbReference type="NCBIfam" id="TIGR00238">
    <property type="entry name" value="KamA family radical SAM protein"/>
    <property type="match status" value="1"/>
</dbReference>
<evidence type="ECO:0000313" key="15">
    <source>
        <dbReference type="EMBL" id="RWY43277.1"/>
    </source>
</evidence>
<protein>
    <submittedName>
        <fullName evidence="15">Lysine-2,3-aminomutase-like protein</fullName>
    </submittedName>
</protein>
<keyword evidence="5" id="KW-0949">S-adenosyl-L-methionine</keyword>
<keyword evidence="9 11" id="KW-0411">Iron-sulfur</keyword>
<dbReference type="OrthoDB" id="9768064at2"/>
<dbReference type="InterPro" id="IPR022447">
    <property type="entry name" value="Lys_aminomutase-rel"/>
</dbReference>
<dbReference type="EMBL" id="SBLC01000005">
    <property type="protein sequence ID" value="RWY43277.1"/>
    <property type="molecule type" value="Genomic_DNA"/>
</dbReference>
<dbReference type="PANTHER" id="PTHR30538:SF1">
    <property type="entry name" value="L-LYSINE 2,3-AMINOMUTASE"/>
    <property type="match status" value="1"/>
</dbReference>
<evidence type="ECO:0000256" key="4">
    <source>
        <dbReference type="ARBA" id="ARBA00022485"/>
    </source>
</evidence>
<comment type="caution">
    <text evidence="15">The sequence shown here is derived from an EMBL/GenBank/DDBJ whole genome shotgun (WGS) entry which is preliminary data.</text>
</comment>
<organism evidence="15 16">
    <name type="scientific">Falsigemmobacter intermedius</name>
    <dbReference type="NCBI Taxonomy" id="1553448"/>
    <lineage>
        <taxon>Bacteria</taxon>
        <taxon>Pseudomonadati</taxon>
        <taxon>Pseudomonadota</taxon>
        <taxon>Alphaproteobacteria</taxon>
        <taxon>Rhodobacterales</taxon>
        <taxon>Paracoccaceae</taxon>
        <taxon>Falsigemmobacter</taxon>
    </lineage>
</organism>
<dbReference type="GO" id="GO:0046872">
    <property type="term" value="F:metal ion binding"/>
    <property type="evidence" value="ECO:0007669"/>
    <property type="project" value="UniProtKB-KW"/>
</dbReference>
<feature type="region of interest" description="Disordered" evidence="13">
    <location>
        <begin position="1"/>
        <end position="23"/>
    </location>
</feature>
<feature type="binding site" evidence="11">
    <location>
        <position position="100"/>
    </location>
    <ligand>
        <name>[4Fe-4S] cluster</name>
        <dbReference type="ChEBI" id="CHEBI:49883"/>
        <note>4Fe-4S-S-AdoMet</note>
    </ligand>
</feature>
<evidence type="ECO:0000256" key="2">
    <source>
        <dbReference type="ARBA" id="ARBA00001966"/>
    </source>
</evidence>
<evidence type="ECO:0000256" key="3">
    <source>
        <dbReference type="ARBA" id="ARBA00008703"/>
    </source>
</evidence>
<dbReference type="AlphaFoldDB" id="A0A444MEE3"/>
<gene>
    <name evidence="15" type="ORF">EP867_05050</name>
</gene>
<feature type="binding site" evidence="11">
    <location>
        <position position="104"/>
    </location>
    <ligand>
        <name>[4Fe-4S] cluster</name>
        <dbReference type="ChEBI" id="CHEBI:49883"/>
        <note>4Fe-4S-S-AdoMet</note>
    </ligand>
</feature>
<evidence type="ECO:0000256" key="12">
    <source>
        <dbReference type="PIRSR" id="PIRSR603739-50"/>
    </source>
</evidence>
<dbReference type="InterPro" id="IPR003739">
    <property type="entry name" value="Lys_aminomutase/Glu_NH3_mut"/>
</dbReference>
<proteinExistence type="inferred from homology"/>
<name>A0A444MEE3_9RHOB</name>
<dbReference type="InterPro" id="IPR013785">
    <property type="entry name" value="Aldolase_TIM"/>
</dbReference>
<accession>A0A444MEE3</accession>
<dbReference type="CDD" id="cd01335">
    <property type="entry name" value="Radical_SAM"/>
    <property type="match status" value="1"/>
</dbReference>
<dbReference type="PIRSF" id="PIRSF004911">
    <property type="entry name" value="DUF160"/>
    <property type="match status" value="1"/>
</dbReference>
<keyword evidence="7 12" id="KW-0663">Pyridoxal phosphate</keyword>
<dbReference type="InterPro" id="IPR025895">
    <property type="entry name" value="LAM_C_dom"/>
</dbReference>
<dbReference type="Proteomes" id="UP000287168">
    <property type="component" value="Unassembled WGS sequence"/>
</dbReference>
<keyword evidence="4 11" id="KW-0004">4Fe-4S</keyword>
<dbReference type="RefSeq" id="WP_128487111.1">
    <property type="nucleotide sequence ID" value="NZ_JBHLXB010000008.1"/>
</dbReference>
<evidence type="ECO:0000256" key="10">
    <source>
        <dbReference type="ARBA" id="ARBA00023235"/>
    </source>
</evidence>
<dbReference type="SUPFAM" id="SSF102114">
    <property type="entry name" value="Radical SAM enzymes"/>
    <property type="match status" value="1"/>
</dbReference>
<comment type="cofactor">
    <cofactor evidence="2">
        <name>[4Fe-4S] cluster</name>
        <dbReference type="ChEBI" id="CHEBI:49883"/>
    </cofactor>
</comment>
<evidence type="ECO:0000256" key="11">
    <source>
        <dbReference type="PIRSR" id="PIRSR004911-1"/>
    </source>
</evidence>
<reference evidence="15 16" key="1">
    <citation type="journal article" date="2015" name="Int. J. Syst. Evol. Microbiol.">
        <title>Gemmobacter intermedius sp. nov., isolated from a white stork (Ciconia ciconia).</title>
        <authorList>
            <person name="Kampfer P."/>
            <person name="Jerzak L."/>
            <person name="Wilharm G."/>
            <person name="Golke J."/>
            <person name="Busse H.J."/>
            <person name="Glaeser S.P."/>
        </authorList>
    </citation>
    <scope>NUCLEOTIDE SEQUENCE [LARGE SCALE GENOMIC DNA]</scope>
    <source>
        <strain evidence="15 16">119/4</strain>
    </source>
</reference>
<dbReference type="Pfam" id="PF04055">
    <property type="entry name" value="Radical_SAM"/>
    <property type="match status" value="1"/>
</dbReference>
<comment type="similarity">
    <text evidence="3">Belongs to the radical SAM superfamily. KamA family.</text>
</comment>
<dbReference type="InterPro" id="IPR007197">
    <property type="entry name" value="rSAM"/>
</dbReference>
<evidence type="ECO:0000256" key="13">
    <source>
        <dbReference type="SAM" id="MobiDB-lite"/>
    </source>
</evidence>
<dbReference type="SFLD" id="SFLDG01070">
    <property type="entry name" value="PLP-dependent"/>
    <property type="match status" value="1"/>
</dbReference>
<evidence type="ECO:0000256" key="6">
    <source>
        <dbReference type="ARBA" id="ARBA00022723"/>
    </source>
</evidence>
<dbReference type="InterPro" id="IPR058240">
    <property type="entry name" value="rSAM_sf"/>
</dbReference>
<dbReference type="GO" id="GO:0016853">
    <property type="term" value="F:isomerase activity"/>
    <property type="evidence" value="ECO:0007669"/>
    <property type="project" value="UniProtKB-KW"/>
</dbReference>
<keyword evidence="16" id="KW-1185">Reference proteome</keyword>
<evidence type="ECO:0000256" key="1">
    <source>
        <dbReference type="ARBA" id="ARBA00001933"/>
    </source>
</evidence>
<evidence type="ECO:0000256" key="9">
    <source>
        <dbReference type="ARBA" id="ARBA00023014"/>
    </source>
</evidence>
<dbReference type="Pfam" id="PF12544">
    <property type="entry name" value="LAM_C"/>
    <property type="match status" value="1"/>
</dbReference>
<evidence type="ECO:0000256" key="7">
    <source>
        <dbReference type="ARBA" id="ARBA00022898"/>
    </source>
</evidence>
<dbReference type="PROSITE" id="PS51918">
    <property type="entry name" value="RADICAL_SAM"/>
    <property type="match status" value="1"/>
</dbReference>
<comment type="cofactor">
    <cofactor evidence="1 12">
        <name>pyridoxal 5'-phosphate</name>
        <dbReference type="ChEBI" id="CHEBI:597326"/>
    </cofactor>
</comment>
<dbReference type="Gene3D" id="3.20.20.70">
    <property type="entry name" value="Aldolase class I"/>
    <property type="match status" value="1"/>
</dbReference>
<feature type="region of interest" description="Disordered" evidence="13">
    <location>
        <begin position="323"/>
        <end position="343"/>
    </location>
</feature>
<evidence type="ECO:0000256" key="8">
    <source>
        <dbReference type="ARBA" id="ARBA00023004"/>
    </source>
</evidence>
<keyword evidence="8" id="KW-0408">Iron</keyword>
<sequence>MSQALSSIPQLTRAGLTSPEQSEELERVTEEFRVLISPAMQSALQTADDGVGRQFVPTVDELVIHEGDLADPIGDHAHERVPGLTHRYPDRAILHLTQTCAVYCRFCFRRESVGDSGTLPMEAIERICDYLRKTPAIREIILTGGDPLVLSPRRLGLVLEKLRAVGTLDLLRIHSRVPVVAPERITPDLLEVLKGEVPVWIVVHTNHAQELTPEARAALSRLADAGFPLLSQSVLLRGVNDTPEALEDLFRALLRLRVKPYYLHHCDLARGAGHFRTTLEEGMALMAALRGRISGTALPSYILDIPGGFGKVPINPQYFTKTPDGWTVTDPRGGKHHYSDPLR</sequence>
<evidence type="ECO:0000256" key="5">
    <source>
        <dbReference type="ARBA" id="ARBA00022691"/>
    </source>
</evidence>
<feature type="binding site" evidence="11">
    <location>
        <position position="107"/>
    </location>
    <ligand>
        <name>[4Fe-4S] cluster</name>
        <dbReference type="ChEBI" id="CHEBI:49883"/>
        <note>4Fe-4S-S-AdoMet</note>
    </ligand>
</feature>
<feature type="modified residue" description="N6-(pyridoxal phosphate)lysine" evidence="12">
    <location>
        <position position="311"/>
    </location>
</feature>
<dbReference type="SFLD" id="SFLDS00029">
    <property type="entry name" value="Radical_SAM"/>
    <property type="match status" value="1"/>
</dbReference>